<organism evidence="1 2">
    <name type="scientific">Desulfacinum hydrothermale DSM 13146</name>
    <dbReference type="NCBI Taxonomy" id="1121390"/>
    <lineage>
        <taxon>Bacteria</taxon>
        <taxon>Pseudomonadati</taxon>
        <taxon>Thermodesulfobacteriota</taxon>
        <taxon>Syntrophobacteria</taxon>
        <taxon>Syntrophobacterales</taxon>
        <taxon>Syntrophobacteraceae</taxon>
        <taxon>Desulfacinum</taxon>
    </lineage>
</organism>
<name>A0A1W1XLM4_9BACT</name>
<sequence length="148" mass="16945">MRLWSLHPKYLDAKGLVALWREGLLAKAVLQGRTRGYTHHPQLVRFREAHNPLQAVNAYLHGVLLEAQARGYRFDETKVDPPPPTDPIVVTQGQLLYEWQHLLGKLKTRDPDRYRRLCGLTRPEAHPIFRVIPGPVAAWEKGASKTED</sequence>
<dbReference type="EMBL" id="FWXF01000010">
    <property type="protein sequence ID" value="SMC24418.1"/>
    <property type="molecule type" value="Genomic_DNA"/>
</dbReference>
<evidence type="ECO:0000313" key="2">
    <source>
        <dbReference type="Proteomes" id="UP000192783"/>
    </source>
</evidence>
<evidence type="ECO:0000313" key="1">
    <source>
        <dbReference type="EMBL" id="SMC24418.1"/>
    </source>
</evidence>
<evidence type="ECO:0008006" key="3">
    <source>
        <dbReference type="Google" id="ProtNLM"/>
    </source>
</evidence>
<dbReference type="Proteomes" id="UP000192783">
    <property type="component" value="Unassembled WGS sequence"/>
</dbReference>
<gene>
    <name evidence="1" type="ORF">SAMN02746041_01982</name>
</gene>
<dbReference type="AlphaFoldDB" id="A0A1W1XLM4"/>
<accession>A0A1W1XLM4</accession>
<reference evidence="1 2" key="1">
    <citation type="submission" date="2017-04" db="EMBL/GenBank/DDBJ databases">
        <authorList>
            <person name="Afonso C.L."/>
            <person name="Miller P.J."/>
            <person name="Scott M.A."/>
            <person name="Spackman E."/>
            <person name="Goraichik I."/>
            <person name="Dimitrov K.M."/>
            <person name="Suarez D.L."/>
            <person name="Swayne D.E."/>
        </authorList>
    </citation>
    <scope>NUCLEOTIDE SEQUENCE [LARGE SCALE GENOMIC DNA]</scope>
    <source>
        <strain evidence="1 2">DSM 13146</strain>
    </source>
</reference>
<dbReference type="Pfam" id="PF03013">
    <property type="entry name" value="Pyr_excise"/>
    <property type="match status" value="1"/>
</dbReference>
<proteinExistence type="predicted"/>
<dbReference type="OrthoDB" id="3253436at2"/>
<dbReference type="RefSeq" id="WP_084057725.1">
    <property type="nucleotide sequence ID" value="NZ_FWXF01000010.1"/>
</dbReference>
<keyword evidence="2" id="KW-1185">Reference proteome</keyword>
<dbReference type="InterPro" id="IPR004260">
    <property type="entry name" value="Pyr-dimer_DNA_glycosylase"/>
</dbReference>
<protein>
    <recommendedName>
        <fullName evidence="3">Pyrimidine dimer DNA glycosylase /DNA-(Apurinic or apyrimidinic site) lyase</fullName>
    </recommendedName>
</protein>